<dbReference type="PATRIC" id="fig|1216932.3.peg.3165"/>
<protein>
    <submittedName>
        <fullName evidence="1">Uncharacterized protein</fullName>
    </submittedName>
</protein>
<dbReference type="eggNOG" id="COG2755">
    <property type="taxonomic scope" value="Bacteria"/>
</dbReference>
<proteinExistence type="predicted"/>
<sequence>MKVIIYGLDRSRKVIERNLRGNCEIVGYCDDFYRLGVYSDKNLIKLDEIKDTDFDYIIISSLSENRVEEINNKLIKAGIEKNKILKFFSVYKEQCTFLLDLPLKRSHRILSNMGNDIEGIILGISHGAIDINPKYLDKKFCNLAMPMQDLYYNLKQLKTLVYEYPEKAKNIKYAIIDMYTYTYFNYDISMTNNAVLYYENSGYREDEKHNFDNNKNFTGTIQEELDKRQEMYEKNQKISLQDKDKMYQLEIFNKLFDRNTMDVTFDYKDINIYKDYCVDFPLRKDREKIISDEEIEELKRTETPSSLQTFQFSKTLAENRTVFREILKLLNEINENIKIYLVLIPEYNERELYLQKQEKFWKESFYRTLEIFRENFKFTVLDFKDYKELYANRDYYYDSGHLNYKGSVEFTELLNNYIDY</sequence>
<dbReference type="Gene3D" id="3.40.50.720">
    <property type="entry name" value="NAD(P)-binding Rossmann-like Domain"/>
    <property type="match status" value="1"/>
</dbReference>
<reference evidence="1 2" key="1">
    <citation type="submission" date="2013-11" db="EMBL/GenBank/DDBJ databases">
        <title>Complete genome sequence of Clostridum sp. M2/40.</title>
        <authorList>
            <person name="Wibberg D."/>
            <person name="Puehler A."/>
            <person name="Schlueter A."/>
        </authorList>
    </citation>
    <scope>NUCLEOTIDE SEQUENCE [LARGE SCALE GENOMIC DNA]</scope>
    <source>
        <strain evidence="2">M2/40</strain>
    </source>
</reference>
<dbReference type="RefSeq" id="WP_044040471.1">
    <property type="nucleotide sequence ID" value="NZ_HG917869.1"/>
</dbReference>
<dbReference type="KEGG" id="clt:CM240_3193"/>
<evidence type="ECO:0000313" key="2">
    <source>
        <dbReference type="Proteomes" id="UP000019426"/>
    </source>
</evidence>
<dbReference type="STRING" id="1216932.CM240_3193"/>
<dbReference type="OrthoDB" id="1885963at2"/>
<name>W6SKD3_9CLOT</name>
<keyword evidence="2" id="KW-1185">Reference proteome</keyword>
<gene>
    <name evidence="1" type="ORF">CM240_3193</name>
</gene>
<dbReference type="AlphaFoldDB" id="W6SKD3"/>
<dbReference type="HOGENOM" id="CLU_655069_0_0_9"/>
<accession>W6SKD3</accession>
<evidence type="ECO:0000313" key="1">
    <source>
        <dbReference type="EMBL" id="CDM70310.1"/>
    </source>
</evidence>
<dbReference type="SUPFAM" id="SSF52266">
    <property type="entry name" value="SGNH hydrolase"/>
    <property type="match status" value="1"/>
</dbReference>
<dbReference type="EMBL" id="HG917869">
    <property type="protein sequence ID" value="CDM70310.1"/>
    <property type="molecule type" value="Genomic_DNA"/>
</dbReference>
<dbReference type="Proteomes" id="UP000019426">
    <property type="component" value="Chromosome M2/40_rep2"/>
</dbReference>
<organism evidence="1 2">
    <name type="scientific">Clostridium bornimense</name>
    <dbReference type="NCBI Taxonomy" id="1216932"/>
    <lineage>
        <taxon>Bacteria</taxon>
        <taxon>Bacillati</taxon>
        <taxon>Bacillota</taxon>
        <taxon>Clostridia</taxon>
        <taxon>Eubacteriales</taxon>
        <taxon>Clostridiaceae</taxon>
        <taxon>Clostridium</taxon>
    </lineage>
</organism>